<reference evidence="1 2" key="1">
    <citation type="submission" date="2019-10" db="EMBL/GenBank/DDBJ databases">
        <title>Whole genome shotgun sequence of Acrocarpospora macrocephala NBRC 16266.</title>
        <authorList>
            <person name="Ichikawa N."/>
            <person name="Kimura A."/>
            <person name="Kitahashi Y."/>
            <person name="Komaki H."/>
            <person name="Oguchi A."/>
        </authorList>
    </citation>
    <scope>NUCLEOTIDE SEQUENCE [LARGE SCALE GENOMIC DNA]</scope>
    <source>
        <strain evidence="1 2">NBRC 16266</strain>
    </source>
</reference>
<evidence type="ECO:0000313" key="2">
    <source>
        <dbReference type="Proteomes" id="UP000331127"/>
    </source>
</evidence>
<comment type="caution">
    <text evidence="1">The sequence shown here is derived from an EMBL/GenBank/DDBJ whole genome shotgun (WGS) entry which is preliminary data.</text>
</comment>
<dbReference type="Proteomes" id="UP000331127">
    <property type="component" value="Unassembled WGS sequence"/>
</dbReference>
<keyword evidence="2" id="KW-1185">Reference proteome</keyword>
<organism evidence="1 2">
    <name type="scientific">Acrocarpospora macrocephala</name>
    <dbReference type="NCBI Taxonomy" id="150177"/>
    <lineage>
        <taxon>Bacteria</taxon>
        <taxon>Bacillati</taxon>
        <taxon>Actinomycetota</taxon>
        <taxon>Actinomycetes</taxon>
        <taxon>Streptosporangiales</taxon>
        <taxon>Streptosporangiaceae</taxon>
        <taxon>Acrocarpospora</taxon>
    </lineage>
</organism>
<dbReference type="EMBL" id="BLAE01000102">
    <property type="protein sequence ID" value="GES16465.1"/>
    <property type="molecule type" value="Genomic_DNA"/>
</dbReference>
<dbReference type="AlphaFoldDB" id="A0A5M3X3X6"/>
<evidence type="ECO:0000313" key="1">
    <source>
        <dbReference type="EMBL" id="GES16465.1"/>
    </source>
</evidence>
<gene>
    <name evidence="1" type="ORF">Amac_100630</name>
</gene>
<name>A0A5M3X3X6_9ACTN</name>
<sequence length="122" mass="13655">MTAQPYGPGPRLAPQKIRASLHADRSPRNIRACLPEDDHAAFDAGYREALRRAADELDLTPVHECVESWRWLAILKADPADYARMMQTADRVQQLAERGEPSGGIAFDDAFAERLRARVTRA</sequence>
<protein>
    <submittedName>
        <fullName evidence="1">Uncharacterized protein</fullName>
    </submittedName>
</protein>
<dbReference type="OrthoDB" id="3533046at2"/>
<dbReference type="RefSeq" id="WP_155361482.1">
    <property type="nucleotide sequence ID" value="NZ_BAAAHL010000012.1"/>
</dbReference>
<dbReference type="Pfam" id="PF19760">
    <property type="entry name" value="DUF6247"/>
    <property type="match status" value="1"/>
</dbReference>
<accession>A0A5M3X3X6</accession>
<proteinExistence type="predicted"/>
<dbReference type="InterPro" id="IPR046214">
    <property type="entry name" value="DUF6247"/>
</dbReference>